<dbReference type="SUPFAM" id="SSF51905">
    <property type="entry name" value="FAD/NAD(P)-binding domain"/>
    <property type="match status" value="1"/>
</dbReference>
<keyword evidence="5" id="KW-0812">Transmembrane</keyword>
<comment type="subcellular location">
    <subcellularLocation>
        <location evidence="2">Membrane</location>
    </subcellularLocation>
</comment>
<evidence type="ECO:0000256" key="3">
    <source>
        <dbReference type="ARBA" id="ARBA00007992"/>
    </source>
</evidence>
<evidence type="ECO:0000256" key="8">
    <source>
        <dbReference type="ARBA" id="ARBA00023002"/>
    </source>
</evidence>
<comment type="cofactor">
    <cofactor evidence="1">
        <name>FAD</name>
        <dbReference type="ChEBI" id="CHEBI:57692"/>
    </cofactor>
</comment>
<dbReference type="GO" id="GO:0071949">
    <property type="term" value="F:FAD binding"/>
    <property type="evidence" value="ECO:0007669"/>
    <property type="project" value="InterPro"/>
</dbReference>
<evidence type="ECO:0000256" key="7">
    <source>
        <dbReference type="ARBA" id="ARBA00022989"/>
    </source>
</evidence>
<name>F9F597_FUSOF</name>
<evidence type="ECO:0000256" key="10">
    <source>
        <dbReference type="ARBA" id="ARBA00023136"/>
    </source>
</evidence>
<evidence type="ECO:0000256" key="2">
    <source>
        <dbReference type="ARBA" id="ARBA00004370"/>
    </source>
</evidence>
<evidence type="ECO:0000256" key="9">
    <source>
        <dbReference type="ARBA" id="ARBA00023033"/>
    </source>
</evidence>
<comment type="caution">
    <text evidence="12">The sequence shown here is derived from an EMBL/GenBank/DDBJ whole genome shotgun (WGS) entry which is preliminary data.</text>
</comment>
<dbReference type="EMBL" id="AFQF01000504">
    <property type="protein sequence ID" value="EGU87886.1"/>
    <property type="molecule type" value="Genomic_DNA"/>
</dbReference>
<keyword evidence="9" id="KW-0503">Monooxygenase</keyword>
<evidence type="ECO:0000256" key="5">
    <source>
        <dbReference type="ARBA" id="ARBA00022692"/>
    </source>
</evidence>
<dbReference type="PaxDb" id="5507-FOXG_16822P0"/>
<dbReference type="AlphaFoldDB" id="F9F597"/>
<evidence type="ECO:0000259" key="11">
    <source>
        <dbReference type="Pfam" id="PF01494"/>
    </source>
</evidence>
<keyword evidence="10" id="KW-0472">Membrane</keyword>
<dbReference type="GO" id="GO:0004497">
    <property type="term" value="F:monooxygenase activity"/>
    <property type="evidence" value="ECO:0007669"/>
    <property type="project" value="UniProtKB-KW"/>
</dbReference>
<evidence type="ECO:0000256" key="6">
    <source>
        <dbReference type="ARBA" id="ARBA00022827"/>
    </source>
</evidence>
<dbReference type="OrthoDB" id="2431938at2759"/>
<gene>
    <name evidence="12" type="ORF">FOXB_01572</name>
</gene>
<dbReference type="PANTHER" id="PTHR47356">
    <property type="entry name" value="FAD-DEPENDENT MONOOXYGENASE ASQG-RELATED"/>
    <property type="match status" value="1"/>
</dbReference>
<feature type="domain" description="FAD-binding" evidence="11">
    <location>
        <begin position="8"/>
        <end position="341"/>
    </location>
</feature>
<dbReference type="InterPro" id="IPR036188">
    <property type="entry name" value="FAD/NAD-bd_sf"/>
</dbReference>
<evidence type="ECO:0000256" key="4">
    <source>
        <dbReference type="ARBA" id="ARBA00022630"/>
    </source>
</evidence>
<dbReference type="GO" id="GO:0016020">
    <property type="term" value="C:membrane"/>
    <property type="evidence" value="ECO:0007669"/>
    <property type="project" value="UniProtKB-SubCell"/>
</dbReference>
<dbReference type="STRING" id="660025.F9F597"/>
<dbReference type="InterPro" id="IPR002938">
    <property type="entry name" value="FAD-bd"/>
</dbReference>
<evidence type="ECO:0000256" key="1">
    <source>
        <dbReference type="ARBA" id="ARBA00001974"/>
    </source>
</evidence>
<proteinExistence type="inferred from homology"/>
<keyword evidence="7" id="KW-1133">Transmembrane helix</keyword>
<keyword evidence="8" id="KW-0560">Oxidoreductase</keyword>
<sequence>MPTQRFRAIIVGGGPVGLTAAHALSRANIDFILLERRSSAVIDAGSNLVLNPMGLRALDQLGLAAPLEQVSSPLGLINRQDHQGRDIGDAHWFILFNKLSSLGTFPRVVSRHDLTKVLYDSFTPLQKSQILTDKKVADIIPSETGVQVSCEDGTSYEGSIVIGADGAHSFVRNKMRALAEDAGSDDINDEKPFLTTFRALWLRMPTKFAGIEPGTTCETHGPGAATQLFAGEDSSVMGLYEKLDAPTRDRVRYTEQDQVDLVERWGHIPLAPGGKLTLKEAFNARTQSGLVSLEEGVVGHWSWGGRVVLAGDSAHKFTPSTGAGCNNGLIDVVALVNQLYALRQKSPIPTHAQLTTAFQSYQASRMDPVVEACRGSGQATSSATWQTGVFKFIDKHIIGITAIQNMLFGLGAPKMAQSPKLNFIKGPERHVGKIAWTDPQENKVY</sequence>
<dbReference type="Pfam" id="PF01494">
    <property type="entry name" value="FAD_binding_3"/>
    <property type="match status" value="1"/>
</dbReference>
<dbReference type="PRINTS" id="PR00420">
    <property type="entry name" value="RNGMNOXGNASE"/>
</dbReference>
<dbReference type="InterPro" id="IPR050562">
    <property type="entry name" value="FAD_mOase_fung"/>
</dbReference>
<comment type="similarity">
    <text evidence="3">Belongs to the paxM FAD-dependent monooxygenase family.</text>
</comment>
<dbReference type="PANTHER" id="PTHR47356:SF2">
    <property type="entry name" value="FAD-BINDING DOMAIN-CONTAINING PROTEIN-RELATED"/>
    <property type="match status" value="1"/>
</dbReference>
<dbReference type="Gene3D" id="3.50.50.60">
    <property type="entry name" value="FAD/NAD(P)-binding domain"/>
    <property type="match status" value="1"/>
</dbReference>
<reference evidence="12" key="1">
    <citation type="journal article" date="2012" name="Mol. Plant Microbe Interact.">
        <title>A highly conserved effector in Fusarium oxysporum is required for full virulence on Arabidopsis.</title>
        <authorList>
            <person name="Thatcher L.F."/>
            <person name="Gardiner D.M."/>
            <person name="Kazan K."/>
            <person name="Manners J."/>
        </authorList>
    </citation>
    <scope>NUCLEOTIDE SEQUENCE [LARGE SCALE GENOMIC DNA]</scope>
    <source>
        <strain evidence="12">Fo5176</strain>
    </source>
</reference>
<organism evidence="12">
    <name type="scientific">Fusarium oxysporum (strain Fo5176)</name>
    <name type="common">Fusarium vascular wilt</name>
    <dbReference type="NCBI Taxonomy" id="660025"/>
    <lineage>
        <taxon>Eukaryota</taxon>
        <taxon>Fungi</taxon>
        <taxon>Dikarya</taxon>
        <taxon>Ascomycota</taxon>
        <taxon>Pezizomycotina</taxon>
        <taxon>Sordariomycetes</taxon>
        <taxon>Hypocreomycetidae</taxon>
        <taxon>Hypocreales</taxon>
        <taxon>Nectriaceae</taxon>
        <taxon>Fusarium</taxon>
        <taxon>Fusarium oxysporum species complex</taxon>
    </lineage>
</organism>
<protein>
    <recommendedName>
        <fullName evidence="11">FAD-binding domain-containing protein</fullName>
    </recommendedName>
</protein>
<accession>F9F597</accession>
<keyword evidence="4" id="KW-0285">Flavoprotein</keyword>
<keyword evidence="6" id="KW-0274">FAD</keyword>
<evidence type="ECO:0000313" key="12">
    <source>
        <dbReference type="EMBL" id="EGU87886.1"/>
    </source>
</evidence>